<dbReference type="InterPro" id="IPR050465">
    <property type="entry name" value="UPF0194_transport"/>
</dbReference>
<sequence length="530" mass="57838">MEKGRKESVKKRLLALLLAAVVAFCGFLSGIAIGKFAGTKEETVSVYSVESLWDKKWSGAVTVSAVVETGTVKAYYYDSRCPVTELYVTEGQAVTAGTILYRCDSAEFDTELSVLKMSLDNEKVYLKRLESYIETLKNTKPVMDGLGSRGGFYYASLGGGLLRVPLSLKAQDEPVDESSMPSEEESSEQSSEETEPFSESGVEETEQPSENNVEEAEQPSESSDEMEQPSGGSSDNVELPDFDGNFDDAALEEALGDLDSAPQGYTKEELTRVIKERTLEYENLELAIRKKEKQAEELKRKIDACVVKAEEDGTVQRVLDPVTAASQGQPVFELHGINGCRIRGQFNEFLASSLVPGAEISVETVVNGKKTSLPAKLQSISREPEEAEAFSASMTEKMGLSVNPAMSYYSFTASFTENPDTAEGTVVEIMVAQAVSAGETETGRIVLPDAWLFYEGGQSYVYAMGTDGRLEKRSVVPGRSIFGAKTEILSGISAEDYLADPRDSLAETGRKTKIVYGKEMEIGEEETREE</sequence>
<dbReference type="GO" id="GO:0030313">
    <property type="term" value="C:cell envelope"/>
    <property type="evidence" value="ECO:0007669"/>
    <property type="project" value="UniProtKB-SubCell"/>
</dbReference>
<comment type="caution">
    <text evidence="5">The sequence shown here is derived from an EMBL/GenBank/DDBJ whole genome shotgun (WGS) entry which is preliminary data.</text>
</comment>
<proteinExistence type="predicted"/>
<comment type="subcellular location">
    <subcellularLocation>
        <location evidence="1">Cell envelope</location>
    </subcellularLocation>
</comment>
<dbReference type="Gene3D" id="2.40.420.20">
    <property type="match status" value="1"/>
</dbReference>
<dbReference type="AlphaFoldDB" id="A0AAP4EX15"/>
<dbReference type="RefSeq" id="WP_283230583.1">
    <property type="nucleotide sequence ID" value="NZ_JASGBQ010000007.1"/>
</dbReference>
<name>A0AAP4EX15_9FIRM</name>
<keyword evidence="2 3" id="KW-0175">Coiled coil</keyword>
<evidence type="ECO:0000256" key="2">
    <source>
        <dbReference type="ARBA" id="ARBA00023054"/>
    </source>
</evidence>
<feature type="coiled-coil region" evidence="3">
    <location>
        <begin position="267"/>
        <end position="308"/>
    </location>
</feature>
<protein>
    <submittedName>
        <fullName evidence="5">Biotin/lipoyl-binding protein</fullName>
    </submittedName>
</protein>
<evidence type="ECO:0000256" key="3">
    <source>
        <dbReference type="SAM" id="Coils"/>
    </source>
</evidence>
<keyword evidence="6" id="KW-1185">Reference proteome</keyword>
<evidence type="ECO:0000313" key="5">
    <source>
        <dbReference type="EMBL" id="MDI9242079.1"/>
    </source>
</evidence>
<organism evidence="5 6">
    <name type="scientific">Fusibacillus kribbianus</name>
    <dbReference type="NCBI Taxonomy" id="3044208"/>
    <lineage>
        <taxon>Bacteria</taxon>
        <taxon>Bacillati</taxon>
        <taxon>Bacillota</taxon>
        <taxon>Clostridia</taxon>
        <taxon>Lachnospirales</taxon>
        <taxon>Lachnospiraceae</taxon>
        <taxon>Fusibacillus</taxon>
    </lineage>
</organism>
<feature type="compositionally biased region" description="Acidic residues" evidence="4">
    <location>
        <begin position="182"/>
        <end position="227"/>
    </location>
</feature>
<dbReference type="PANTHER" id="PTHR32347">
    <property type="entry name" value="EFFLUX SYSTEM COMPONENT YKNX-RELATED"/>
    <property type="match status" value="1"/>
</dbReference>
<dbReference type="PANTHER" id="PTHR32347:SF14">
    <property type="entry name" value="EFFLUX SYSTEM COMPONENT YKNX-RELATED"/>
    <property type="match status" value="1"/>
</dbReference>
<evidence type="ECO:0000256" key="4">
    <source>
        <dbReference type="SAM" id="MobiDB-lite"/>
    </source>
</evidence>
<accession>A0AAP4EX15</accession>
<evidence type="ECO:0000313" key="6">
    <source>
        <dbReference type="Proteomes" id="UP001300383"/>
    </source>
</evidence>
<feature type="region of interest" description="Disordered" evidence="4">
    <location>
        <begin position="171"/>
        <end position="244"/>
    </location>
</feature>
<dbReference type="Proteomes" id="UP001300383">
    <property type="component" value="Unassembled WGS sequence"/>
</dbReference>
<evidence type="ECO:0000256" key="1">
    <source>
        <dbReference type="ARBA" id="ARBA00004196"/>
    </source>
</evidence>
<dbReference type="EMBL" id="JASGBQ010000007">
    <property type="protein sequence ID" value="MDI9242079.1"/>
    <property type="molecule type" value="Genomic_DNA"/>
</dbReference>
<gene>
    <name evidence="5" type="ORF">QJ036_06245</name>
</gene>
<reference evidence="5 6" key="1">
    <citation type="submission" date="2023-05" db="EMBL/GenBank/DDBJ databases">
        <title>[ruminococcus] sp. nov., isolated from a pig farm feces dump.</title>
        <authorList>
            <person name="Chang Y.-H."/>
        </authorList>
    </citation>
    <scope>NUCLEOTIDE SEQUENCE [LARGE SCALE GENOMIC DNA]</scope>
    <source>
        <strain evidence="5 6">YH-rum2234</strain>
    </source>
</reference>